<sequence>MKKILPIYSCVILLIGSGITESSFANTEPTISVYTTSSYPIIHKELATQVYYLDKVEQVENWLSQDFSRDPKIAEQQAKALFNSPQWAEKEAALKDAYASVISGWQNGIKKVPAILFQSPTGDNAIIYGETNVAKAQQTWQQWNQRRGKK</sequence>
<dbReference type="EMBL" id="JAPHVQ010000008">
    <property type="protein sequence ID" value="MDE8035224.1"/>
    <property type="molecule type" value="Genomic_DNA"/>
</dbReference>
<organism evidence="2 3">
    <name type="scientific">Actinobacillus equuli subsp. equuli</name>
    <dbReference type="NCBI Taxonomy" id="202947"/>
    <lineage>
        <taxon>Bacteria</taxon>
        <taxon>Pseudomonadati</taxon>
        <taxon>Pseudomonadota</taxon>
        <taxon>Gammaproteobacteria</taxon>
        <taxon>Pasteurellales</taxon>
        <taxon>Pasteurellaceae</taxon>
        <taxon>Actinobacillus</taxon>
    </lineage>
</organism>
<feature type="chain" id="PRO_5040777233" evidence="1">
    <location>
        <begin position="26"/>
        <end position="150"/>
    </location>
</feature>
<comment type="caution">
    <text evidence="2">The sequence shown here is derived from an EMBL/GenBank/DDBJ whole genome shotgun (WGS) entry which is preliminary data.</text>
</comment>
<dbReference type="Pfam" id="PF07511">
    <property type="entry name" value="DUF1525"/>
    <property type="match status" value="1"/>
</dbReference>
<protein>
    <submittedName>
        <fullName evidence="2">TIGR03757 family integrating conjugative element protein</fullName>
    </submittedName>
</protein>
<feature type="signal peptide" evidence="1">
    <location>
        <begin position="1"/>
        <end position="25"/>
    </location>
</feature>
<name>A0A9X4G6Y6_ACTEU</name>
<dbReference type="InterPro" id="IPR011090">
    <property type="entry name" value="Integr_conj_element_PFL4709"/>
</dbReference>
<keyword evidence="1" id="KW-0732">Signal</keyword>
<dbReference type="Proteomes" id="UP001142444">
    <property type="component" value="Unassembled WGS sequence"/>
</dbReference>
<accession>A0A9X4G6Y6</accession>
<gene>
    <name evidence="2" type="ORF">OQ257_08610</name>
</gene>
<dbReference type="NCBIfam" id="TIGR03757">
    <property type="entry name" value="conj_TIGR03757"/>
    <property type="match status" value="1"/>
</dbReference>
<reference evidence="2" key="1">
    <citation type="submission" date="2022-11" db="EMBL/GenBank/DDBJ databases">
        <authorList>
            <person name="Kamali M."/>
            <person name="Peak L."/>
            <person name="Go Y.Y."/>
            <person name="Balasuriya U.B.R."/>
            <person name="Carossino M."/>
        </authorList>
    </citation>
    <scope>NUCLEOTIDE SEQUENCE</scope>
    <source>
        <strain evidence="2">4524</strain>
    </source>
</reference>
<reference evidence="2" key="2">
    <citation type="journal article" date="2023" name="Pathogens">
        <title>Pathological Features and Genomic Characterization of an Actinobacillus equuli subsp. equuli Bearing Unique Virulence-Associated Genes from an Adult Horse with Pleuropneumonia.</title>
        <authorList>
            <person name="Kamali M."/>
            <person name="Carossino M."/>
            <person name="Del Piero F."/>
            <person name="Peak L."/>
            <person name="Mitchell M.S."/>
            <person name="Willette J."/>
            <person name="Baker R."/>
            <person name="Li F."/>
            <person name="Kenez A."/>
            <person name="Balasuriya U.B.R."/>
            <person name="Go Y.Y."/>
        </authorList>
    </citation>
    <scope>NUCLEOTIDE SEQUENCE</scope>
    <source>
        <strain evidence="2">4524</strain>
    </source>
</reference>
<proteinExistence type="predicted"/>
<keyword evidence="3" id="KW-1185">Reference proteome</keyword>
<evidence type="ECO:0000313" key="2">
    <source>
        <dbReference type="EMBL" id="MDE8035224.1"/>
    </source>
</evidence>
<evidence type="ECO:0000313" key="3">
    <source>
        <dbReference type="Proteomes" id="UP001142444"/>
    </source>
</evidence>
<evidence type="ECO:0000256" key="1">
    <source>
        <dbReference type="SAM" id="SignalP"/>
    </source>
</evidence>
<dbReference type="AlphaFoldDB" id="A0A9X4G6Y6"/>
<dbReference type="RefSeq" id="WP_275218168.1">
    <property type="nucleotide sequence ID" value="NZ_JAPHVQ010000008.1"/>
</dbReference>